<gene>
    <name evidence="1" type="ORF">Mal4_02180</name>
</gene>
<evidence type="ECO:0000313" key="1">
    <source>
        <dbReference type="EMBL" id="QDU35936.1"/>
    </source>
</evidence>
<proteinExistence type="predicted"/>
<protein>
    <submittedName>
        <fullName evidence="1">Uncharacterized protein</fullName>
    </submittedName>
</protein>
<accession>A0A517Z0C8</accession>
<dbReference type="Proteomes" id="UP000320496">
    <property type="component" value="Chromosome"/>
</dbReference>
<name>A0A517Z0C8_9PLAN</name>
<keyword evidence="2" id="KW-1185">Reference proteome</keyword>
<dbReference type="EMBL" id="CP036275">
    <property type="protein sequence ID" value="QDU35936.1"/>
    <property type="molecule type" value="Genomic_DNA"/>
</dbReference>
<evidence type="ECO:0000313" key="2">
    <source>
        <dbReference type="Proteomes" id="UP000320496"/>
    </source>
</evidence>
<dbReference type="KEGG" id="mri:Mal4_02180"/>
<reference evidence="1 2" key="1">
    <citation type="submission" date="2019-02" db="EMBL/GenBank/DDBJ databases">
        <title>Deep-cultivation of Planctomycetes and their phenomic and genomic characterization uncovers novel biology.</title>
        <authorList>
            <person name="Wiegand S."/>
            <person name="Jogler M."/>
            <person name="Boedeker C."/>
            <person name="Pinto D."/>
            <person name="Vollmers J."/>
            <person name="Rivas-Marin E."/>
            <person name="Kohn T."/>
            <person name="Peeters S.H."/>
            <person name="Heuer A."/>
            <person name="Rast P."/>
            <person name="Oberbeckmann S."/>
            <person name="Bunk B."/>
            <person name="Jeske O."/>
            <person name="Meyerdierks A."/>
            <person name="Storesund J.E."/>
            <person name="Kallscheuer N."/>
            <person name="Luecker S."/>
            <person name="Lage O.M."/>
            <person name="Pohl T."/>
            <person name="Merkel B.J."/>
            <person name="Hornburger P."/>
            <person name="Mueller R.-W."/>
            <person name="Bruemmer F."/>
            <person name="Labrenz M."/>
            <person name="Spormann A.M."/>
            <person name="Op den Camp H."/>
            <person name="Overmann J."/>
            <person name="Amann R."/>
            <person name="Jetten M.S.M."/>
            <person name="Mascher T."/>
            <person name="Medema M.H."/>
            <person name="Devos D.P."/>
            <person name="Kaster A.-K."/>
            <person name="Ovreas L."/>
            <person name="Rohde M."/>
            <person name="Galperin M.Y."/>
            <person name="Jogler C."/>
        </authorList>
    </citation>
    <scope>NUCLEOTIDE SEQUENCE [LARGE SCALE GENOMIC DNA]</scope>
    <source>
        <strain evidence="1 2">Mal4</strain>
    </source>
</reference>
<sequence length="35" mass="4125">MWEPDAFRADPDDGPAAAFYQREVHPAWHRELTQN</sequence>
<organism evidence="1 2">
    <name type="scientific">Maioricimonas rarisocia</name>
    <dbReference type="NCBI Taxonomy" id="2528026"/>
    <lineage>
        <taxon>Bacteria</taxon>
        <taxon>Pseudomonadati</taxon>
        <taxon>Planctomycetota</taxon>
        <taxon>Planctomycetia</taxon>
        <taxon>Planctomycetales</taxon>
        <taxon>Planctomycetaceae</taxon>
        <taxon>Maioricimonas</taxon>
    </lineage>
</organism>
<dbReference type="AlphaFoldDB" id="A0A517Z0C8"/>